<dbReference type="HAMAP" id="MF_00022">
    <property type="entry name" value="Glu_tRNA_synth_type1"/>
    <property type="match status" value="1"/>
</dbReference>
<dbReference type="Gene3D" id="3.40.50.620">
    <property type="entry name" value="HUPs"/>
    <property type="match status" value="1"/>
</dbReference>
<keyword evidence="3 7" id="KW-0547">Nucleotide-binding</keyword>
<dbReference type="CDD" id="cd00808">
    <property type="entry name" value="GluRS_core"/>
    <property type="match status" value="1"/>
</dbReference>
<dbReference type="Pfam" id="PF19269">
    <property type="entry name" value="Anticodon_2"/>
    <property type="match status" value="1"/>
</dbReference>
<evidence type="ECO:0000256" key="2">
    <source>
        <dbReference type="ARBA" id="ARBA00022598"/>
    </source>
</evidence>
<sequence length="500" mass="57175">MTTVRTRVAPSPTGDPHVGTAYIALFNLAFARQHGGQFILRIEDTDQTRSTDESEQKILDSLRWLGLEWDEGPDVGGPHGPYRQSERKESYAKYAMQLVDEGKAFLCYRTGEELDELRTARRAAGGHTALKQSDLALPEEEVAKRKAAGAPYVVRMCVPEGEGVCVVEDMLRGPIELEWGMVDAQILLKSDGMPTYHLANVVDDHLMEITHVIRGEEWINSAPKHQLLYQYFGWDMPKLCHMPLLRNPDKSKLSKRKNPTSILYYQRMGFLPEALLNYLARMGWSMPDESEKFTRQAMFDNFDIQRVSLGGPIFDQTKLSWLNGLWLREDLTTEQFAAKYQEWALNPEYLMQIVPLIQQRVETLSDVAPLASFFLAGMLDISEADFEHKSLEKDDIRRMLQYAVWLLDTENQWDKDRLFSQLKQLADAMGFKIRDFLFPLFIAIAGTNQTVSVMDSMAILGPDMTRARLRHAVNVLGGPSKKEAKRWEKEYRDLSSQIEG</sequence>
<evidence type="ECO:0000256" key="1">
    <source>
        <dbReference type="ARBA" id="ARBA00007894"/>
    </source>
</evidence>
<gene>
    <name evidence="7 10" type="primary">gltX</name>
    <name evidence="10" type="ORF">WNY58_06690</name>
</gene>
<comment type="function">
    <text evidence="7">Catalyzes the attachment of glutamate to tRNA(Glu) in a two-step reaction: glutamate is first activated by ATP to form Glu-AMP and then transferred to the acceptor end of tRNA(Glu).</text>
</comment>
<evidence type="ECO:0000256" key="5">
    <source>
        <dbReference type="ARBA" id="ARBA00022917"/>
    </source>
</evidence>
<dbReference type="PRINTS" id="PR00987">
    <property type="entry name" value="TRNASYNTHGLU"/>
</dbReference>
<dbReference type="InterPro" id="IPR045462">
    <property type="entry name" value="aa-tRNA-synth_I_cd-bd"/>
</dbReference>
<dbReference type="SUPFAM" id="SSF52374">
    <property type="entry name" value="Nucleotidylyl transferase"/>
    <property type="match status" value="1"/>
</dbReference>
<dbReference type="Gene3D" id="1.10.10.350">
    <property type="match status" value="1"/>
</dbReference>
<evidence type="ECO:0000259" key="9">
    <source>
        <dbReference type="Pfam" id="PF19269"/>
    </source>
</evidence>
<evidence type="ECO:0000313" key="11">
    <source>
        <dbReference type="Proteomes" id="UP001449225"/>
    </source>
</evidence>
<name>A0ABU9TQS6_9GAMM</name>
<dbReference type="NCBIfam" id="TIGR00464">
    <property type="entry name" value="gltX_bact"/>
    <property type="match status" value="1"/>
</dbReference>
<feature type="short sequence motif" description="'HIGH' region" evidence="7">
    <location>
        <begin position="10"/>
        <end position="20"/>
    </location>
</feature>
<evidence type="ECO:0000256" key="7">
    <source>
        <dbReference type="HAMAP-Rule" id="MF_00022"/>
    </source>
</evidence>
<dbReference type="Proteomes" id="UP001449225">
    <property type="component" value="Unassembled WGS sequence"/>
</dbReference>
<feature type="binding site" evidence="7">
    <location>
        <position position="255"/>
    </location>
    <ligand>
        <name>ATP</name>
        <dbReference type="ChEBI" id="CHEBI:30616"/>
    </ligand>
</feature>
<dbReference type="PANTHER" id="PTHR43311">
    <property type="entry name" value="GLUTAMATE--TRNA LIGASE"/>
    <property type="match status" value="1"/>
</dbReference>
<dbReference type="PANTHER" id="PTHR43311:SF2">
    <property type="entry name" value="GLUTAMATE--TRNA LIGASE, MITOCHONDRIAL-RELATED"/>
    <property type="match status" value="1"/>
</dbReference>
<dbReference type="InterPro" id="IPR008925">
    <property type="entry name" value="aa_tRNA-synth_I_cd-bd_sf"/>
</dbReference>
<keyword evidence="2 7" id="KW-0436">Ligase</keyword>
<feature type="domain" description="Glutamyl/glutaminyl-tRNA synthetase class Ib catalytic" evidence="8">
    <location>
        <begin position="4"/>
        <end position="321"/>
    </location>
</feature>
<evidence type="ECO:0000256" key="6">
    <source>
        <dbReference type="ARBA" id="ARBA00023146"/>
    </source>
</evidence>
<evidence type="ECO:0000313" key="10">
    <source>
        <dbReference type="EMBL" id="MEM5536076.1"/>
    </source>
</evidence>
<dbReference type="EMBL" id="JBBMRA010000004">
    <property type="protein sequence ID" value="MEM5536076.1"/>
    <property type="molecule type" value="Genomic_DNA"/>
</dbReference>
<comment type="subcellular location">
    <subcellularLocation>
        <location evidence="7">Cytoplasm</location>
    </subcellularLocation>
</comment>
<feature type="short sequence motif" description="'KMSKS' region" evidence="7">
    <location>
        <begin position="252"/>
        <end position="256"/>
    </location>
</feature>
<evidence type="ECO:0000256" key="3">
    <source>
        <dbReference type="ARBA" id="ARBA00022741"/>
    </source>
</evidence>
<dbReference type="SUPFAM" id="SSF48163">
    <property type="entry name" value="An anticodon-binding domain of class I aminoacyl-tRNA synthetases"/>
    <property type="match status" value="1"/>
</dbReference>
<dbReference type="InterPro" id="IPR014729">
    <property type="entry name" value="Rossmann-like_a/b/a_fold"/>
</dbReference>
<proteinExistence type="inferred from homology"/>
<comment type="similarity">
    <text evidence="1 7">Belongs to the class-I aminoacyl-tRNA synthetase family. Glutamate--tRNA ligase type 1 subfamily.</text>
</comment>
<keyword evidence="11" id="KW-1185">Reference proteome</keyword>
<dbReference type="InterPro" id="IPR020058">
    <property type="entry name" value="Glu/Gln-tRNA-synth_Ib_cat-dom"/>
</dbReference>
<keyword evidence="7" id="KW-0963">Cytoplasm</keyword>
<accession>A0ABU9TQS6</accession>
<dbReference type="InterPro" id="IPR004527">
    <property type="entry name" value="Glu-tRNA-ligase_bac/mito"/>
</dbReference>
<dbReference type="EC" id="6.1.1.17" evidence="7"/>
<dbReference type="GO" id="GO:0004818">
    <property type="term" value="F:glutamate-tRNA ligase activity"/>
    <property type="evidence" value="ECO:0007669"/>
    <property type="project" value="UniProtKB-EC"/>
</dbReference>
<keyword evidence="4 7" id="KW-0067">ATP-binding</keyword>
<keyword evidence="5 7" id="KW-0648">Protein biosynthesis</keyword>
<feature type="domain" description="Aminoacyl-tRNA synthetase class I anticodon-binding" evidence="9">
    <location>
        <begin position="335"/>
        <end position="472"/>
    </location>
</feature>
<dbReference type="RefSeq" id="WP_342854090.1">
    <property type="nucleotide sequence ID" value="NZ_JBBMRA010000004.1"/>
</dbReference>
<dbReference type="Pfam" id="PF00749">
    <property type="entry name" value="tRNA-synt_1c"/>
    <property type="match status" value="1"/>
</dbReference>
<keyword evidence="6 7" id="KW-0030">Aminoacyl-tRNA synthetase</keyword>
<protein>
    <recommendedName>
        <fullName evidence="7">Glutamate--tRNA ligase</fullName>
        <ecNumber evidence="7">6.1.1.17</ecNumber>
    </recommendedName>
    <alternativeName>
        <fullName evidence="7">Glutamyl-tRNA synthetase</fullName>
        <shortName evidence="7">GluRS</shortName>
    </alternativeName>
</protein>
<evidence type="ECO:0000256" key="4">
    <source>
        <dbReference type="ARBA" id="ARBA00022840"/>
    </source>
</evidence>
<comment type="caution">
    <text evidence="7">Lacks conserved residue(s) required for the propagation of feature annotation.</text>
</comment>
<dbReference type="InterPro" id="IPR000924">
    <property type="entry name" value="Glu/Gln-tRNA-synth"/>
</dbReference>
<evidence type="ECO:0000259" key="8">
    <source>
        <dbReference type="Pfam" id="PF00749"/>
    </source>
</evidence>
<dbReference type="InterPro" id="IPR033910">
    <property type="entry name" value="GluRS_core"/>
</dbReference>
<comment type="subunit">
    <text evidence="7">Monomer.</text>
</comment>
<dbReference type="PROSITE" id="PS00178">
    <property type="entry name" value="AA_TRNA_LIGASE_I"/>
    <property type="match status" value="1"/>
</dbReference>
<comment type="caution">
    <text evidence="10">The sequence shown here is derived from an EMBL/GenBank/DDBJ whole genome shotgun (WGS) entry which is preliminary data.</text>
</comment>
<comment type="catalytic activity">
    <reaction evidence="7">
        <text>tRNA(Glu) + L-glutamate + ATP = L-glutamyl-tRNA(Glu) + AMP + diphosphate</text>
        <dbReference type="Rhea" id="RHEA:23540"/>
        <dbReference type="Rhea" id="RHEA-COMP:9663"/>
        <dbReference type="Rhea" id="RHEA-COMP:9680"/>
        <dbReference type="ChEBI" id="CHEBI:29985"/>
        <dbReference type="ChEBI" id="CHEBI:30616"/>
        <dbReference type="ChEBI" id="CHEBI:33019"/>
        <dbReference type="ChEBI" id="CHEBI:78442"/>
        <dbReference type="ChEBI" id="CHEBI:78520"/>
        <dbReference type="ChEBI" id="CHEBI:456215"/>
        <dbReference type="EC" id="6.1.1.17"/>
    </reaction>
</comment>
<dbReference type="InterPro" id="IPR001412">
    <property type="entry name" value="aa-tRNA-synth_I_CS"/>
</dbReference>
<reference evidence="10 11" key="1">
    <citation type="submission" date="2024-03" db="EMBL/GenBank/DDBJ databases">
        <title>Community enrichment and isolation of bacterial strains for fucoidan degradation.</title>
        <authorList>
            <person name="Sichert A."/>
        </authorList>
    </citation>
    <scope>NUCLEOTIDE SEQUENCE [LARGE SCALE GENOMIC DNA]</scope>
    <source>
        <strain evidence="10 11">AS76</strain>
    </source>
</reference>
<organism evidence="10 11">
    <name type="scientific">Neptuniibacter pectenicola</name>
    <dbReference type="NCBI Taxonomy" id="1806669"/>
    <lineage>
        <taxon>Bacteria</taxon>
        <taxon>Pseudomonadati</taxon>
        <taxon>Pseudomonadota</taxon>
        <taxon>Gammaproteobacteria</taxon>
        <taxon>Oceanospirillales</taxon>
        <taxon>Oceanospirillaceae</taxon>
        <taxon>Neptuniibacter</taxon>
    </lineage>
</organism>
<dbReference type="InterPro" id="IPR020751">
    <property type="entry name" value="aa-tRNA-synth_I_codon-bd_sub2"/>
</dbReference>
<dbReference type="InterPro" id="IPR049940">
    <property type="entry name" value="GluQ/Sye"/>
</dbReference>